<dbReference type="EMBL" id="JAGKHQ010000020">
    <property type="protein sequence ID" value="KAG7478821.1"/>
    <property type="molecule type" value="Genomic_DNA"/>
</dbReference>
<proteinExistence type="predicted"/>
<reference evidence="1 2" key="1">
    <citation type="journal article" date="2021" name="Sci. Rep.">
        <title>Chromosome anchoring in Senegalese sole (Solea senegalensis) reveals sex-associated markers and genome rearrangements in flatfish.</title>
        <authorList>
            <person name="Guerrero-Cozar I."/>
            <person name="Gomez-Garrido J."/>
            <person name="Berbel C."/>
            <person name="Martinez-Blanch J.F."/>
            <person name="Alioto T."/>
            <person name="Claros M.G."/>
            <person name="Gagnaire P.A."/>
            <person name="Manchado M."/>
        </authorList>
    </citation>
    <scope>NUCLEOTIDE SEQUENCE [LARGE SCALE GENOMIC DNA]</scope>
    <source>
        <strain evidence="1">Sse05_10M</strain>
    </source>
</reference>
<keyword evidence="2" id="KW-1185">Reference proteome</keyword>
<dbReference type="AlphaFoldDB" id="A0AAV6PYX0"/>
<dbReference type="Proteomes" id="UP000693946">
    <property type="component" value="Linkage Group LG8"/>
</dbReference>
<protein>
    <submittedName>
        <fullName evidence="1">Uncharacterized protein</fullName>
    </submittedName>
</protein>
<evidence type="ECO:0000313" key="1">
    <source>
        <dbReference type="EMBL" id="KAG7478821.1"/>
    </source>
</evidence>
<name>A0AAV6PYX0_SOLSE</name>
<gene>
    <name evidence="1" type="ORF">JOB18_009544</name>
</gene>
<organism evidence="1 2">
    <name type="scientific">Solea senegalensis</name>
    <name type="common">Senegalese sole</name>
    <dbReference type="NCBI Taxonomy" id="28829"/>
    <lineage>
        <taxon>Eukaryota</taxon>
        <taxon>Metazoa</taxon>
        <taxon>Chordata</taxon>
        <taxon>Craniata</taxon>
        <taxon>Vertebrata</taxon>
        <taxon>Euteleostomi</taxon>
        <taxon>Actinopterygii</taxon>
        <taxon>Neopterygii</taxon>
        <taxon>Teleostei</taxon>
        <taxon>Neoteleostei</taxon>
        <taxon>Acanthomorphata</taxon>
        <taxon>Carangaria</taxon>
        <taxon>Pleuronectiformes</taxon>
        <taxon>Pleuronectoidei</taxon>
        <taxon>Soleidae</taxon>
        <taxon>Solea</taxon>
    </lineage>
</organism>
<sequence length="129" mass="14278">MDPAFFYSENLFSIAPHPPPLPLQHRTDDNVLNRESMFLSPLSHHCLTTSVLPQTRSVTGGLLPCPEAVVVVFVLTSLHQTDAECPPNGNSTCQRHTGSVHRDQMTVRKGDRNCSFHSSFFIFISDGEG</sequence>
<comment type="caution">
    <text evidence="1">The sequence shown here is derived from an EMBL/GenBank/DDBJ whole genome shotgun (WGS) entry which is preliminary data.</text>
</comment>
<evidence type="ECO:0000313" key="2">
    <source>
        <dbReference type="Proteomes" id="UP000693946"/>
    </source>
</evidence>
<accession>A0AAV6PYX0</accession>